<proteinExistence type="predicted"/>
<organism evidence="2 3">
    <name type="scientific">Fragariocoptes setiger</name>
    <dbReference type="NCBI Taxonomy" id="1670756"/>
    <lineage>
        <taxon>Eukaryota</taxon>
        <taxon>Metazoa</taxon>
        <taxon>Ecdysozoa</taxon>
        <taxon>Arthropoda</taxon>
        <taxon>Chelicerata</taxon>
        <taxon>Arachnida</taxon>
        <taxon>Acari</taxon>
        <taxon>Acariformes</taxon>
        <taxon>Trombidiformes</taxon>
        <taxon>Prostigmata</taxon>
        <taxon>Eupodina</taxon>
        <taxon>Eriophyoidea</taxon>
        <taxon>Phytoptidae</taxon>
        <taxon>Fragariocoptes</taxon>
    </lineage>
</organism>
<feature type="region of interest" description="Disordered" evidence="1">
    <location>
        <begin position="53"/>
        <end position="77"/>
    </location>
</feature>
<keyword evidence="3" id="KW-1185">Reference proteome</keyword>
<evidence type="ECO:0000313" key="3">
    <source>
        <dbReference type="Proteomes" id="UP000825002"/>
    </source>
</evidence>
<evidence type="ECO:0000313" key="2">
    <source>
        <dbReference type="EMBL" id="KAG9509741.1"/>
    </source>
</evidence>
<evidence type="ECO:0000256" key="1">
    <source>
        <dbReference type="SAM" id="MobiDB-lite"/>
    </source>
</evidence>
<sequence length="359" mass="39680">MCVRSVLPRTFRFNVTRTIINANLAAQRDIAYKRDKLLQQALPLHTNNIANANNNANSNINNNNNNNNLDSHRPSANPSAARIVVNPIMDAQKAVSSASVSSPVTTIMPQFYSTIDYVNVNHMPPLQSPWSPQQQSPLPTRVGTLPNQAGVVNDPQHYHAVQGNSQAMTSNPNSAYNRIYGNHKMWQLASSQPPANVPKISDKQASVGARLTCDIDDVFPVPEVSIYRLAKLDGSYPEKLAKFETKIDKDNVTGSYHVQVTSIIDDQDLIRKYGQQQTSYFQCLIALPNLESTRYDSKRTIVYTPDIDSNMIGRSEDLTSSPDVTSSSGQLSCHVVLPLLMPVIFALTLTRPNHGDLLI</sequence>
<accession>A0ABQ7S8P3</accession>
<gene>
    <name evidence="2" type="ORF">GZH46_01727</name>
</gene>
<feature type="compositionally biased region" description="Low complexity" evidence="1">
    <location>
        <begin position="53"/>
        <end position="68"/>
    </location>
</feature>
<name>A0ABQ7S8P3_9ACAR</name>
<reference evidence="2 3" key="1">
    <citation type="submission" date="2020-10" db="EMBL/GenBank/DDBJ databases">
        <authorList>
            <person name="Klimov P.B."/>
            <person name="Dyachkov S.M."/>
            <person name="Chetverikov P.E."/>
        </authorList>
    </citation>
    <scope>NUCLEOTIDE SEQUENCE [LARGE SCALE GENOMIC DNA]</scope>
    <source>
        <strain evidence="2">BMOC 18-1129-001#AD2665</strain>
        <tissue evidence="2">Entire mites</tissue>
    </source>
</reference>
<dbReference type="Proteomes" id="UP000825002">
    <property type="component" value="Unassembled WGS sequence"/>
</dbReference>
<comment type="caution">
    <text evidence="2">The sequence shown here is derived from an EMBL/GenBank/DDBJ whole genome shotgun (WGS) entry which is preliminary data.</text>
</comment>
<dbReference type="EMBL" id="JAIFTH010000355">
    <property type="protein sequence ID" value="KAG9509741.1"/>
    <property type="molecule type" value="Genomic_DNA"/>
</dbReference>
<protein>
    <submittedName>
        <fullName evidence="2">Uncharacterized protein</fullName>
    </submittedName>
</protein>